<dbReference type="VEuPathDB" id="FungiDB:H310_14585"/>
<dbReference type="EMBL" id="KI914026">
    <property type="protein sequence ID" value="ETV90692.1"/>
    <property type="molecule type" value="Genomic_DNA"/>
</dbReference>
<dbReference type="CDD" id="cd16981">
    <property type="entry name" value="CID_RPRD_like"/>
    <property type="match status" value="1"/>
</dbReference>
<dbReference type="Pfam" id="PF04818">
    <property type="entry name" value="CID"/>
    <property type="match status" value="1"/>
</dbReference>
<dbReference type="RefSeq" id="XP_008880689.1">
    <property type="nucleotide sequence ID" value="XM_008882467.1"/>
</dbReference>
<feature type="compositionally biased region" description="Basic residues" evidence="1">
    <location>
        <begin position="339"/>
        <end position="348"/>
    </location>
</feature>
<dbReference type="STRING" id="157072.A0A024TBF2"/>
<dbReference type="SUPFAM" id="SSF48464">
    <property type="entry name" value="ENTH/VHS domain"/>
    <property type="match status" value="1"/>
</dbReference>
<dbReference type="GeneID" id="20091635"/>
<dbReference type="PANTHER" id="PTHR12460:SF0">
    <property type="entry name" value="CID DOMAIN-CONTAINING PROTEIN-RELATED"/>
    <property type="match status" value="1"/>
</dbReference>
<dbReference type="PANTHER" id="PTHR12460">
    <property type="entry name" value="CYCLIN-DEPENDENT KINASE INHIBITOR-RELATED PROTEIN"/>
    <property type="match status" value="1"/>
</dbReference>
<gene>
    <name evidence="3" type="ORF">H310_14585</name>
</gene>
<dbReference type="eggNOG" id="KOG2669">
    <property type="taxonomic scope" value="Eukaryota"/>
</dbReference>
<dbReference type="GO" id="GO:0000993">
    <property type="term" value="F:RNA polymerase II complex binding"/>
    <property type="evidence" value="ECO:0007669"/>
    <property type="project" value="TreeGrafter"/>
</dbReference>
<evidence type="ECO:0000256" key="1">
    <source>
        <dbReference type="SAM" id="MobiDB-lite"/>
    </source>
</evidence>
<feature type="domain" description="CID" evidence="2">
    <location>
        <begin position="2"/>
        <end position="141"/>
    </location>
</feature>
<feature type="region of interest" description="Disordered" evidence="1">
    <location>
        <begin position="337"/>
        <end position="465"/>
    </location>
</feature>
<sequence>MPSDFSPDRFADKLAMCTDTAASIQGLSGWILFHRRAIAEMVDVWYSSFVNQKAAHQIVHFYVANDVMQTGMRKYGRDIPDAFSEKLLLAIAVTMSEGTQKTQDIVRKLVQVWRERTVVKARKEALKDTMTLAKQHAATSKADDESLVLQDIPDAVDSELTRKTVQMIEELEGAVVSTDLLSDRMFQLSSNLHNFLRATNVSDEDDSPTTNWDQLELPVFEIDLESSATQVAAFRQHLEAQLDKRTALTAHFKSLTNHVVLEETALKEIAVRADDETSEMQALFELCVEAAEAKERKRREHEAAAALQRRHSHTDVPSTSVPHDHYLEHRRSDSALHSPFHHQNHRPQHQGTYQDDQYARKPSSYLDRDANNGGGMDWRASSHRSGRSRSRSRSRSRHRNTSRHQDERRRSAERTSHRSDSRDRQRPSRFHDHPRPDLDYDQGYPPQRGGWIDGGDSAKRPRQFY</sequence>
<feature type="region of interest" description="Disordered" evidence="1">
    <location>
        <begin position="298"/>
        <end position="324"/>
    </location>
</feature>
<name>A0A024TBF2_9STRA</name>
<feature type="compositionally biased region" description="Basic and acidic residues" evidence="1">
    <location>
        <begin position="403"/>
        <end position="438"/>
    </location>
</feature>
<dbReference type="GO" id="GO:0031124">
    <property type="term" value="P:mRNA 3'-end processing"/>
    <property type="evidence" value="ECO:0007669"/>
    <property type="project" value="TreeGrafter"/>
</dbReference>
<proteinExistence type="predicted"/>
<reference evidence="3" key="1">
    <citation type="submission" date="2013-12" db="EMBL/GenBank/DDBJ databases">
        <title>The Genome Sequence of Aphanomyces invadans NJM9701.</title>
        <authorList>
            <consortium name="The Broad Institute Genomics Platform"/>
            <person name="Russ C."/>
            <person name="Tyler B."/>
            <person name="van West P."/>
            <person name="Dieguez-Uribeondo J."/>
            <person name="Young S.K."/>
            <person name="Zeng Q."/>
            <person name="Gargeya S."/>
            <person name="Fitzgerald M."/>
            <person name="Abouelleil A."/>
            <person name="Alvarado L."/>
            <person name="Chapman S.B."/>
            <person name="Gainer-Dewar J."/>
            <person name="Goldberg J."/>
            <person name="Griggs A."/>
            <person name="Gujja S."/>
            <person name="Hansen M."/>
            <person name="Howarth C."/>
            <person name="Imamovic A."/>
            <person name="Ireland A."/>
            <person name="Larimer J."/>
            <person name="McCowan C."/>
            <person name="Murphy C."/>
            <person name="Pearson M."/>
            <person name="Poon T.W."/>
            <person name="Priest M."/>
            <person name="Roberts A."/>
            <person name="Saif S."/>
            <person name="Shea T."/>
            <person name="Sykes S."/>
            <person name="Wortman J."/>
            <person name="Nusbaum C."/>
            <person name="Birren B."/>
        </authorList>
    </citation>
    <scope>NUCLEOTIDE SEQUENCE [LARGE SCALE GENOMIC DNA]</scope>
    <source>
        <strain evidence="3">NJM9701</strain>
    </source>
</reference>
<dbReference type="SMART" id="SM00582">
    <property type="entry name" value="RPR"/>
    <property type="match status" value="1"/>
</dbReference>
<dbReference type="InterPro" id="IPR008942">
    <property type="entry name" value="ENTH_VHS"/>
</dbReference>
<organism evidence="3">
    <name type="scientific">Aphanomyces invadans</name>
    <dbReference type="NCBI Taxonomy" id="157072"/>
    <lineage>
        <taxon>Eukaryota</taxon>
        <taxon>Sar</taxon>
        <taxon>Stramenopiles</taxon>
        <taxon>Oomycota</taxon>
        <taxon>Saprolegniomycetes</taxon>
        <taxon>Saprolegniales</taxon>
        <taxon>Verrucalvaceae</taxon>
        <taxon>Aphanomyces</taxon>
    </lineage>
</organism>
<evidence type="ECO:0000313" key="3">
    <source>
        <dbReference type="EMBL" id="ETV90692.1"/>
    </source>
</evidence>
<dbReference type="PROSITE" id="PS51391">
    <property type="entry name" value="CID"/>
    <property type="match status" value="1"/>
</dbReference>
<accession>A0A024TBF2</accession>
<dbReference type="OrthoDB" id="10069473at2759"/>
<feature type="compositionally biased region" description="Basic residues" evidence="1">
    <location>
        <begin position="381"/>
        <end position="402"/>
    </location>
</feature>
<dbReference type="Gene3D" id="1.25.40.90">
    <property type="match status" value="1"/>
</dbReference>
<protein>
    <recommendedName>
        <fullName evidence="2">CID domain-containing protein</fullName>
    </recommendedName>
</protein>
<dbReference type="AlphaFoldDB" id="A0A024TBF2"/>
<evidence type="ECO:0000259" key="2">
    <source>
        <dbReference type="PROSITE" id="PS51391"/>
    </source>
</evidence>
<dbReference type="InterPro" id="IPR006569">
    <property type="entry name" value="CID_dom"/>
</dbReference>